<dbReference type="AlphaFoldDB" id="A0AAD6NC53"/>
<reference evidence="1" key="2">
    <citation type="submission" date="2023-01" db="EMBL/GenBank/DDBJ databases">
        <authorList>
            <person name="Petersen C."/>
        </authorList>
    </citation>
    <scope>NUCLEOTIDE SEQUENCE</scope>
    <source>
        <strain evidence="1">IBT 15450</strain>
    </source>
</reference>
<keyword evidence="2" id="KW-1185">Reference proteome</keyword>
<comment type="caution">
    <text evidence="1">The sequence shown here is derived from an EMBL/GenBank/DDBJ whole genome shotgun (WGS) entry which is preliminary data.</text>
</comment>
<reference evidence="1" key="1">
    <citation type="journal article" date="2023" name="IMA Fungus">
        <title>Comparative genomic study of the Penicillium genus elucidates a diverse pangenome and 15 lateral gene transfer events.</title>
        <authorList>
            <person name="Petersen C."/>
            <person name="Sorensen T."/>
            <person name="Nielsen M.R."/>
            <person name="Sondergaard T.E."/>
            <person name="Sorensen J.L."/>
            <person name="Fitzpatrick D.A."/>
            <person name="Frisvad J.C."/>
            <person name="Nielsen K.L."/>
        </authorList>
    </citation>
    <scope>NUCLEOTIDE SEQUENCE</scope>
    <source>
        <strain evidence="1">IBT 15450</strain>
    </source>
</reference>
<sequence length="64" mass="6730">MSNGLVLIAGGTGHVGFRTLVTALKAGYHTEIRSAPSIKALNLTDELTFIIAPDLMVDGAYAKQ</sequence>
<accession>A0AAD6NC53</accession>
<evidence type="ECO:0008006" key="3">
    <source>
        <dbReference type="Google" id="ProtNLM"/>
    </source>
</evidence>
<name>A0AAD6NC53_PENCN</name>
<dbReference type="EMBL" id="JAQJZL010000002">
    <property type="protein sequence ID" value="KAJ6051251.1"/>
    <property type="molecule type" value="Genomic_DNA"/>
</dbReference>
<dbReference type="Proteomes" id="UP001219568">
    <property type="component" value="Unassembled WGS sequence"/>
</dbReference>
<organism evidence="1 2">
    <name type="scientific">Penicillium canescens</name>
    <dbReference type="NCBI Taxonomy" id="5083"/>
    <lineage>
        <taxon>Eukaryota</taxon>
        <taxon>Fungi</taxon>
        <taxon>Dikarya</taxon>
        <taxon>Ascomycota</taxon>
        <taxon>Pezizomycotina</taxon>
        <taxon>Eurotiomycetes</taxon>
        <taxon>Eurotiomycetidae</taxon>
        <taxon>Eurotiales</taxon>
        <taxon>Aspergillaceae</taxon>
        <taxon>Penicillium</taxon>
    </lineage>
</organism>
<gene>
    <name evidence="1" type="ORF">N7460_001785</name>
</gene>
<protein>
    <recommendedName>
        <fullName evidence="3">NmrA-like domain-containing protein</fullName>
    </recommendedName>
</protein>
<evidence type="ECO:0000313" key="1">
    <source>
        <dbReference type="EMBL" id="KAJ6051251.1"/>
    </source>
</evidence>
<proteinExistence type="predicted"/>
<dbReference type="Gene3D" id="3.40.50.720">
    <property type="entry name" value="NAD(P)-binding Rossmann-like Domain"/>
    <property type="match status" value="1"/>
</dbReference>
<evidence type="ECO:0000313" key="2">
    <source>
        <dbReference type="Proteomes" id="UP001219568"/>
    </source>
</evidence>